<dbReference type="Gene3D" id="1.20.120.1750">
    <property type="match status" value="1"/>
</dbReference>
<feature type="domain" description="RING-type" evidence="10">
    <location>
        <begin position="306"/>
        <end position="595"/>
    </location>
</feature>
<feature type="compositionally biased region" description="Low complexity" evidence="8">
    <location>
        <begin position="21"/>
        <end position="35"/>
    </location>
</feature>
<dbReference type="PROSITE" id="PS51873">
    <property type="entry name" value="TRIAD"/>
    <property type="match status" value="1"/>
</dbReference>
<keyword evidence="9" id="KW-0472">Membrane</keyword>
<dbReference type="InterPro" id="IPR051628">
    <property type="entry name" value="LUBAC_E3_Ligases"/>
</dbReference>
<feature type="compositionally biased region" description="Acidic residues" evidence="8">
    <location>
        <begin position="640"/>
        <end position="659"/>
    </location>
</feature>
<dbReference type="GO" id="GO:0016740">
    <property type="term" value="F:transferase activity"/>
    <property type="evidence" value="ECO:0007669"/>
    <property type="project" value="UniProtKB-KW"/>
</dbReference>
<feature type="compositionally biased region" description="Polar residues" evidence="8">
    <location>
        <begin position="1"/>
        <end position="20"/>
    </location>
</feature>
<keyword evidence="6" id="KW-0833">Ubl conjugation pathway</keyword>
<evidence type="ECO:0000256" key="2">
    <source>
        <dbReference type="ARBA" id="ARBA00022679"/>
    </source>
</evidence>
<dbReference type="Pfam" id="PF26112">
    <property type="entry name" value="UBA_RNF216"/>
    <property type="match status" value="1"/>
</dbReference>
<feature type="region of interest" description="Disordered" evidence="8">
    <location>
        <begin position="587"/>
        <end position="661"/>
    </location>
</feature>
<evidence type="ECO:0000256" key="1">
    <source>
        <dbReference type="ARBA" id="ARBA00004906"/>
    </source>
</evidence>
<keyword evidence="3" id="KW-0479">Metal-binding</keyword>
<evidence type="ECO:0000256" key="9">
    <source>
        <dbReference type="SAM" id="Phobius"/>
    </source>
</evidence>
<keyword evidence="7" id="KW-0862">Zinc</keyword>
<organism evidence="11 12">
    <name type="scientific">Aspergillus homomorphus (strain CBS 101889)</name>
    <dbReference type="NCBI Taxonomy" id="1450537"/>
    <lineage>
        <taxon>Eukaryota</taxon>
        <taxon>Fungi</taxon>
        <taxon>Dikarya</taxon>
        <taxon>Ascomycota</taxon>
        <taxon>Pezizomycotina</taxon>
        <taxon>Eurotiomycetes</taxon>
        <taxon>Eurotiomycetidae</taxon>
        <taxon>Eurotiales</taxon>
        <taxon>Aspergillaceae</taxon>
        <taxon>Aspergillus</taxon>
        <taxon>Aspergillus subgen. Circumdati</taxon>
    </lineage>
</organism>
<dbReference type="Proteomes" id="UP000248961">
    <property type="component" value="Unassembled WGS sequence"/>
</dbReference>
<dbReference type="InterPro" id="IPR044066">
    <property type="entry name" value="TRIAD_supradom"/>
</dbReference>
<dbReference type="STRING" id="1450537.A0A395I1Y4"/>
<dbReference type="OrthoDB" id="10009520at2759"/>
<feature type="transmembrane region" description="Helical" evidence="9">
    <location>
        <begin position="448"/>
        <end position="471"/>
    </location>
</feature>
<dbReference type="InterPro" id="IPR047546">
    <property type="entry name" value="Rcat_RBR_RNF216"/>
</dbReference>
<keyword evidence="5" id="KW-0863">Zinc-finger</keyword>
<feature type="compositionally biased region" description="Low complexity" evidence="8">
    <location>
        <begin position="134"/>
        <end position="153"/>
    </location>
</feature>
<evidence type="ECO:0000259" key="10">
    <source>
        <dbReference type="PROSITE" id="PS51873"/>
    </source>
</evidence>
<dbReference type="GO" id="GO:0008270">
    <property type="term" value="F:zinc ion binding"/>
    <property type="evidence" value="ECO:0007669"/>
    <property type="project" value="UniProtKB-KW"/>
</dbReference>
<protein>
    <recommendedName>
        <fullName evidence="10">RING-type domain-containing protein</fullName>
    </recommendedName>
</protein>
<keyword evidence="9" id="KW-0812">Transmembrane</keyword>
<keyword evidence="4" id="KW-0677">Repeat</keyword>
<dbReference type="AlphaFoldDB" id="A0A395I1Y4"/>
<proteinExistence type="predicted"/>
<gene>
    <name evidence="11" type="ORF">BO97DRAFT_404830</name>
</gene>
<name>A0A395I1Y4_ASPHC</name>
<dbReference type="CDD" id="cd16630">
    <property type="entry name" value="RING-HC_RBR_RNF216"/>
    <property type="match status" value="1"/>
</dbReference>
<reference evidence="11 12" key="1">
    <citation type="submission" date="2018-02" db="EMBL/GenBank/DDBJ databases">
        <title>The genomes of Aspergillus section Nigri reveals drivers in fungal speciation.</title>
        <authorList>
            <consortium name="DOE Joint Genome Institute"/>
            <person name="Vesth T.C."/>
            <person name="Nybo J."/>
            <person name="Theobald S."/>
            <person name="Brandl J."/>
            <person name="Frisvad J.C."/>
            <person name="Nielsen K.F."/>
            <person name="Lyhne E.K."/>
            <person name="Kogle M.E."/>
            <person name="Kuo A."/>
            <person name="Riley R."/>
            <person name="Clum A."/>
            <person name="Nolan M."/>
            <person name="Lipzen A."/>
            <person name="Salamov A."/>
            <person name="Henrissat B."/>
            <person name="Wiebenga A."/>
            <person name="De vries R.P."/>
            <person name="Grigoriev I.V."/>
            <person name="Mortensen U.H."/>
            <person name="Andersen M.R."/>
            <person name="Baker S.E."/>
        </authorList>
    </citation>
    <scope>NUCLEOTIDE SEQUENCE [LARGE SCALE GENOMIC DNA]</scope>
    <source>
        <strain evidence="11 12">CBS 101889</strain>
    </source>
</reference>
<dbReference type="InterPro" id="IPR058758">
    <property type="entry name" value="UBA_RNF216"/>
</dbReference>
<keyword evidence="12" id="KW-1185">Reference proteome</keyword>
<evidence type="ECO:0000256" key="7">
    <source>
        <dbReference type="ARBA" id="ARBA00022833"/>
    </source>
</evidence>
<feature type="region of interest" description="Disordered" evidence="8">
    <location>
        <begin position="730"/>
        <end position="752"/>
    </location>
</feature>
<dbReference type="RefSeq" id="XP_025552853.1">
    <property type="nucleotide sequence ID" value="XM_025695042.1"/>
</dbReference>
<dbReference type="Pfam" id="PF26200">
    <property type="entry name" value="Rcat_RNF216"/>
    <property type="match status" value="2"/>
</dbReference>
<evidence type="ECO:0000256" key="5">
    <source>
        <dbReference type="ARBA" id="ARBA00022771"/>
    </source>
</evidence>
<evidence type="ECO:0000256" key="6">
    <source>
        <dbReference type="ARBA" id="ARBA00022786"/>
    </source>
</evidence>
<comment type="pathway">
    <text evidence="1">Protein modification; protein ubiquitination.</text>
</comment>
<dbReference type="VEuPathDB" id="FungiDB:BO97DRAFT_404830"/>
<dbReference type="PANTHER" id="PTHR22770:SF42">
    <property type="entry name" value="FINGER PROTEIN (ZIN), PUTATIVE (AFU_ORTHOLOGUE AFUA_4G03910)-RELATED"/>
    <property type="match status" value="1"/>
</dbReference>
<keyword evidence="9" id="KW-1133">Transmembrane helix</keyword>
<feature type="region of interest" description="Disordered" evidence="8">
    <location>
        <begin position="1"/>
        <end position="62"/>
    </location>
</feature>
<evidence type="ECO:0000256" key="4">
    <source>
        <dbReference type="ARBA" id="ARBA00022737"/>
    </source>
</evidence>
<feature type="compositionally biased region" description="Polar residues" evidence="8">
    <location>
        <begin position="44"/>
        <end position="53"/>
    </location>
</feature>
<evidence type="ECO:0000313" key="12">
    <source>
        <dbReference type="Proteomes" id="UP000248961"/>
    </source>
</evidence>
<dbReference type="InterPro" id="IPR047544">
    <property type="entry name" value="RING-HC_RBR_RNF216"/>
</dbReference>
<evidence type="ECO:0000313" key="11">
    <source>
        <dbReference type="EMBL" id="RAL13699.1"/>
    </source>
</evidence>
<feature type="region of interest" description="Disordered" evidence="8">
    <location>
        <begin position="126"/>
        <end position="154"/>
    </location>
</feature>
<dbReference type="EMBL" id="KZ824278">
    <property type="protein sequence ID" value="RAL13699.1"/>
    <property type="molecule type" value="Genomic_DNA"/>
</dbReference>
<dbReference type="SUPFAM" id="SSF57850">
    <property type="entry name" value="RING/U-box"/>
    <property type="match status" value="1"/>
</dbReference>
<feature type="compositionally biased region" description="Gly residues" evidence="8">
    <location>
        <begin position="739"/>
        <end position="752"/>
    </location>
</feature>
<evidence type="ECO:0000256" key="3">
    <source>
        <dbReference type="ARBA" id="ARBA00022723"/>
    </source>
</evidence>
<dbReference type="Pfam" id="PF26191">
    <property type="entry name" value="RING-HC_RBR_RNF216"/>
    <property type="match status" value="1"/>
</dbReference>
<keyword evidence="2" id="KW-0808">Transferase</keyword>
<accession>A0A395I1Y4</accession>
<dbReference type="PANTHER" id="PTHR22770">
    <property type="entry name" value="UBIQUITIN CONJUGATING ENZYME 7 INTERACTING PROTEIN-RELATED"/>
    <property type="match status" value="1"/>
</dbReference>
<dbReference type="GeneID" id="37199331"/>
<evidence type="ECO:0000256" key="8">
    <source>
        <dbReference type="SAM" id="MobiDB-lite"/>
    </source>
</evidence>
<sequence>MVSFSVPSFRSTTTSPPLRQSDSNTNNGSSSTPISERALRNNPFGITSRTRTSAALKPASDDWKREQDELNHALQTLARIFPDVRVEVFRELLVRFDGTSRLHVCVEQLLRHKDKWVAGRWNVPGGTGNNTDEGAPAPAPATATATATATGPGNDDLLLIPPHELFRSQRYKTAVKTVLTKEFSALSKSTVEAVLAEVNFCYIRARPTLQELARKTWRATFNSFLPSFKRNKDKNEHPLIVWQRDAAADGGEAVPRLKETGCEELDRELYEALLAPLLRARQEEQERKDLALAETLNEDEAQAAAALYECECCFADVTFEQIATCSDNMHVICYGCIRRTIHEALFGQGWNKSVDVGRTTLRCIAPFDHDGCRGSLSAAVVKQAIQLDRSGPETYAQFEARVAADALLKSQLKLIRCPFCAYAEVDPIHHPSATMVWRFRGEGLISSLIVTVFILDLIPLLLIPLMLLYLLKPNAVRTSFRTALLNTTLRARPKRFVCAHPSCRRVSCISCQKPWRDPHVCHEPLLLDLRATVEAARTAAVKRTCPRCGLSFVKSTGCNKLTCVCGYSMCYLCRKALASTWTQHANANANAQRRGGGRRRRQQQRRPAPRRRPPQHNNENIPPFQHQQHNRNLEANTSDSDSDNNPQDEEEEEEEEEELEGYKHFCQHFRINPGAQCTECTKCELYQDEDEEAVARRAGEKAEREWHARHRGTATGAAVGGMRVNRDFSAARSSKEGGGRGGGRGRGDGGGGAHAYGPEWGWSYLVDEVWRDGRWKVEAQAFVDWVVDRVVVVEEC</sequence>
<feature type="compositionally biased region" description="Basic residues" evidence="8">
    <location>
        <begin position="595"/>
        <end position="614"/>
    </location>
</feature>
<dbReference type="CDD" id="cd20353">
    <property type="entry name" value="Rcat_RBR_RNF216"/>
    <property type="match status" value="1"/>
</dbReference>